<dbReference type="PROSITE" id="PS50887">
    <property type="entry name" value="GGDEF"/>
    <property type="match status" value="1"/>
</dbReference>
<dbReference type="InterPro" id="IPR052155">
    <property type="entry name" value="Biofilm_reg_signaling"/>
</dbReference>
<dbReference type="STRING" id="926566.Terro_3537"/>
<dbReference type="PROSITE" id="PS50113">
    <property type="entry name" value="PAC"/>
    <property type="match status" value="2"/>
</dbReference>
<dbReference type="FunFam" id="3.30.70.270:FF:000001">
    <property type="entry name" value="Diguanylate cyclase domain protein"/>
    <property type="match status" value="1"/>
</dbReference>
<dbReference type="GO" id="GO:0006355">
    <property type="term" value="P:regulation of DNA-templated transcription"/>
    <property type="evidence" value="ECO:0007669"/>
    <property type="project" value="InterPro"/>
</dbReference>
<proteinExistence type="predicted"/>
<dbReference type="Gene3D" id="3.30.450.20">
    <property type="entry name" value="PAS domain"/>
    <property type="match status" value="2"/>
</dbReference>
<dbReference type="SMART" id="SM00267">
    <property type="entry name" value="GGDEF"/>
    <property type="match status" value="1"/>
</dbReference>
<keyword evidence="6" id="KW-1185">Reference proteome</keyword>
<dbReference type="SMART" id="SM00052">
    <property type="entry name" value="EAL"/>
    <property type="match status" value="1"/>
</dbReference>
<dbReference type="SUPFAM" id="SSF141868">
    <property type="entry name" value="EAL domain-like"/>
    <property type="match status" value="1"/>
</dbReference>
<evidence type="ECO:0000259" key="1">
    <source>
        <dbReference type="PROSITE" id="PS50112"/>
    </source>
</evidence>
<dbReference type="OrthoDB" id="101222at2"/>
<dbReference type="CDD" id="cd01949">
    <property type="entry name" value="GGDEF"/>
    <property type="match status" value="1"/>
</dbReference>
<sequence length="698" mass="77199">MKGLSHLDDSNRFHLLVDAVHDSAVYMLDLDGRVESWNAGAQKMKGYTSNQIIGRHFSVFFPKEDQDAGKPDALLAKALQEGSYQDEGWRVRCDGSTFWAAVVIRPILSSDGTPIGFAKISRDLTEQRRQQQALAAAERALHQERDRLEVTLLSIADGVICTDARGFVTRMNPAAEKMTGWSREEAIGHPVEDVFDLCLEETRTPVRNPVRDCLLTGRSSFLREGISLRVRNGSARDVQDSAAPIHAHDGSVTGAVLVFQDVTPMRSIQREIAFSVSHDALTLLPNRRQFETALDDALKRTLSTGMRHTVCFLDLDRFKVVNDTAGHTAGDVLLKSVATLLTRLVRISDVVARLGGDEFAIILEGCTPSQAEPTLRKIMDAVSALGFVWDDRSFPVSASLGVAEMNEKSDIATVMKQADVACYAAKTAGRNHMSVYHPDNGEVYDRHHQLQVASEIRDAIHANRFTLFAQPIVSTRGDNTPRYELLLRMKGRGGEMIAPGSFIPAAERYDLMADLDRWVLTQVLEYQGAKLATIPRIQLSLNLSANSLNDAKFLPFFLDLLRRSPIPPSALTFEITETSLINNLITASAVIEQVRATGCKVALDDFGIGMSSFSYLRSFRVDFIKIEGSFVRNIQHSPVDMTIVRSINNIAHEVGAKTIAEFVEDDEILKHITYLGVDFAQGYAVGHPEPIETLLPPI</sequence>
<dbReference type="InterPro" id="IPR001633">
    <property type="entry name" value="EAL_dom"/>
</dbReference>
<dbReference type="eggNOG" id="COG2200">
    <property type="taxonomic scope" value="Bacteria"/>
</dbReference>
<gene>
    <name evidence="5" type="ordered locus">Terro_3537</name>
</gene>
<dbReference type="InterPro" id="IPR035919">
    <property type="entry name" value="EAL_sf"/>
</dbReference>
<dbReference type="InterPro" id="IPR001610">
    <property type="entry name" value="PAC"/>
</dbReference>
<dbReference type="eggNOG" id="COG2199">
    <property type="taxonomic scope" value="Bacteria"/>
</dbReference>
<dbReference type="RefSeq" id="WP_014787012.1">
    <property type="nucleotide sequence ID" value="NC_018014.1"/>
</dbReference>
<dbReference type="InterPro" id="IPR000700">
    <property type="entry name" value="PAS-assoc_C"/>
</dbReference>
<dbReference type="Pfam" id="PF00990">
    <property type="entry name" value="GGDEF"/>
    <property type="match status" value="1"/>
</dbReference>
<dbReference type="EMBL" id="CP003379">
    <property type="protein sequence ID" value="AFL89751.1"/>
    <property type="molecule type" value="Genomic_DNA"/>
</dbReference>
<dbReference type="Gene3D" id="3.30.70.270">
    <property type="match status" value="1"/>
</dbReference>
<dbReference type="GO" id="GO:0003824">
    <property type="term" value="F:catalytic activity"/>
    <property type="evidence" value="ECO:0007669"/>
    <property type="project" value="UniProtKB-ARBA"/>
</dbReference>
<organism evidence="5 6">
    <name type="scientific">Terriglobus roseus (strain DSM 18391 / NRRL B-41598 / KBS 63)</name>
    <dbReference type="NCBI Taxonomy" id="926566"/>
    <lineage>
        <taxon>Bacteria</taxon>
        <taxon>Pseudomonadati</taxon>
        <taxon>Acidobacteriota</taxon>
        <taxon>Terriglobia</taxon>
        <taxon>Terriglobales</taxon>
        <taxon>Acidobacteriaceae</taxon>
        <taxon>Terriglobus</taxon>
    </lineage>
</organism>
<feature type="domain" description="PAS" evidence="1">
    <location>
        <begin position="144"/>
        <end position="217"/>
    </location>
</feature>
<dbReference type="SUPFAM" id="SSF55785">
    <property type="entry name" value="PYP-like sensor domain (PAS domain)"/>
    <property type="match status" value="2"/>
</dbReference>
<dbReference type="SUPFAM" id="SSF55073">
    <property type="entry name" value="Nucleotide cyclase"/>
    <property type="match status" value="1"/>
</dbReference>
<evidence type="ECO:0000313" key="5">
    <source>
        <dbReference type="EMBL" id="AFL89751.1"/>
    </source>
</evidence>
<dbReference type="AlphaFoldDB" id="I3ZKI3"/>
<evidence type="ECO:0000259" key="2">
    <source>
        <dbReference type="PROSITE" id="PS50113"/>
    </source>
</evidence>
<dbReference type="NCBIfam" id="TIGR00254">
    <property type="entry name" value="GGDEF"/>
    <property type="match status" value="1"/>
</dbReference>
<name>I3ZKI3_TERRK</name>
<dbReference type="CDD" id="cd01948">
    <property type="entry name" value="EAL"/>
    <property type="match status" value="1"/>
</dbReference>
<dbReference type="Proteomes" id="UP000006056">
    <property type="component" value="Chromosome"/>
</dbReference>
<accession>I3ZKI3</accession>
<evidence type="ECO:0000313" key="6">
    <source>
        <dbReference type="Proteomes" id="UP000006056"/>
    </source>
</evidence>
<reference evidence="5 6" key="1">
    <citation type="submission" date="2012-06" db="EMBL/GenBank/DDBJ databases">
        <title>Complete genome of Terriglobus roseus DSM 18391.</title>
        <authorList>
            <consortium name="US DOE Joint Genome Institute (JGI-PGF)"/>
            <person name="Lucas S."/>
            <person name="Copeland A."/>
            <person name="Lapidus A."/>
            <person name="Glavina del Rio T."/>
            <person name="Dalin E."/>
            <person name="Tice H."/>
            <person name="Bruce D."/>
            <person name="Goodwin L."/>
            <person name="Pitluck S."/>
            <person name="Peters L."/>
            <person name="Mikhailova N."/>
            <person name="Munk A.C.C."/>
            <person name="Kyrpides N."/>
            <person name="Mavromatis K."/>
            <person name="Ivanova N."/>
            <person name="Brettin T."/>
            <person name="Detter J.C."/>
            <person name="Han C."/>
            <person name="Larimer F."/>
            <person name="Land M."/>
            <person name="Hauser L."/>
            <person name="Markowitz V."/>
            <person name="Cheng J.-F."/>
            <person name="Hugenholtz P."/>
            <person name="Woyke T."/>
            <person name="Wu D."/>
            <person name="Brambilla E."/>
            <person name="Klenk H.-P."/>
            <person name="Eisen J.A."/>
        </authorList>
    </citation>
    <scope>NUCLEOTIDE SEQUENCE [LARGE SCALE GENOMIC DNA]</scope>
    <source>
        <strain evidence="6">DSM 18391 / NRRL B-41598 / KBS 63</strain>
    </source>
</reference>
<protein>
    <submittedName>
        <fullName evidence="5">PAS domain S-box/diguanylate cyclase (GGDEF) domain-containing protein</fullName>
    </submittedName>
</protein>
<feature type="domain" description="PAC" evidence="2">
    <location>
        <begin position="221"/>
        <end position="274"/>
    </location>
</feature>
<dbReference type="InterPro" id="IPR000014">
    <property type="entry name" value="PAS"/>
</dbReference>
<dbReference type="eggNOG" id="COG5002">
    <property type="taxonomic scope" value="Bacteria"/>
</dbReference>
<dbReference type="CDD" id="cd00130">
    <property type="entry name" value="PAS"/>
    <property type="match status" value="2"/>
</dbReference>
<dbReference type="KEGG" id="trs:Terro_3537"/>
<feature type="domain" description="EAL" evidence="3">
    <location>
        <begin position="449"/>
        <end position="698"/>
    </location>
</feature>
<evidence type="ECO:0000259" key="4">
    <source>
        <dbReference type="PROSITE" id="PS50887"/>
    </source>
</evidence>
<dbReference type="InterPro" id="IPR013767">
    <property type="entry name" value="PAS_fold"/>
</dbReference>
<feature type="domain" description="PAC" evidence="2">
    <location>
        <begin position="84"/>
        <end position="136"/>
    </location>
</feature>
<dbReference type="Pfam" id="PF00563">
    <property type="entry name" value="EAL"/>
    <property type="match status" value="1"/>
</dbReference>
<feature type="domain" description="GGDEF" evidence="4">
    <location>
        <begin position="306"/>
        <end position="438"/>
    </location>
</feature>
<dbReference type="SMART" id="SM00091">
    <property type="entry name" value="PAS"/>
    <property type="match status" value="2"/>
</dbReference>
<dbReference type="InterPro" id="IPR029787">
    <property type="entry name" value="Nucleotide_cyclase"/>
</dbReference>
<dbReference type="NCBIfam" id="TIGR00229">
    <property type="entry name" value="sensory_box"/>
    <property type="match status" value="2"/>
</dbReference>
<dbReference type="Gene3D" id="3.20.20.450">
    <property type="entry name" value="EAL domain"/>
    <property type="match status" value="1"/>
</dbReference>
<dbReference type="PATRIC" id="fig|926566.3.peg.3483"/>
<dbReference type="PROSITE" id="PS50883">
    <property type="entry name" value="EAL"/>
    <property type="match status" value="1"/>
</dbReference>
<feature type="domain" description="PAS" evidence="1">
    <location>
        <begin position="9"/>
        <end position="82"/>
    </location>
</feature>
<dbReference type="InterPro" id="IPR035965">
    <property type="entry name" value="PAS-like_dom_sf"/>
</dbReference>
<dbReference type="InterPro" id="IPR000160">
    <property type="entry name" value="GGDEF_dom"/>
</dbReference>
<dbReference type="SMART" id="SM00086">
    <property type="entry name" value="PAC"/>
    <property type="match status" value="2"/>
</dbReference>
<dbReference type="Pfam" id="PF00989">
    <property type="entry name" value="PAS"/>
    <property type="match status" value="1"/>
</dbReference>
<dbReference type="HOGENOM" id="CLU_000445_70_20_0"/>
<dbReference type="InterPro" id="IPR043128">
    <property type="entry name" value="Rev_trsase/Diguanyl_cyclase"/>
</dbReference>
<evidence type="ECO:0000259" key="3">
    <source>
        <dbReference type="PROSITE" id="PS50883"/>
    </source>
</evidence>
<dbReference type="PANTHER" id="PTHR44757:SF4">
    <property type="entry name" value="DIGUANYLATE CYCLASE DGCE-RELATED"/>
    <property type="match status" value="1"/>
</dbReference>
<dbReference type="PROSITE" id="PS50112">
    <property type="entry name" value="PAS"/>
    <property type="match status" value="2"/>
</dbReference>
<dbReference type="Pfam" id="PF13426">
    <property type="entry name" value="PAS_9"/>
    <property type="match status" value="1"/>
</dbReference>
<dbReference type="PANTHER" id="PTHR44757">
    <property type="entry name" value="DIGUANYLATE CYCLASE DGCP"/>
    <property type="match status" value="1"/>
</dbReference>